<evidence type="ECO:0000259" key="25">
    <source>
        <dbReference type="Pfam" id="PF08245"/>
    </source>
</evidence>
<evidence type="ECO:0000256" key="19">
    <source>
        <dbReference type="ARBA" id="ARBA00047493"/>
    </source>
</evidence>
<evidence type="ECO:0000256" key="1">
    <source>
        <dbReference type="ARBA" id="ARBA00001946"/>
    </source>
</evidence>
<reference evidence="28" key="2">
    <citation type="submission" date="2015-06" db="EMBL/GenBank/DDBJ databases">
        <authorList>
            <person name="Radhakrishnan Rajesh"/>
            <person name="Underwood Anthony"/>
            <person name="Al-Shahib Ali"/>
        </authorList>
    </citation>
    <scope>NUCLEOTIDE SEQUENCE [LARGE SCALE GENOMIC DNA]</scope>
    <source>
        <strain evidence="28">P19_London_7_VIM_2_05_10</strain>
    </source>
</reference>
<evidence type="ECO:0000256" key="17">
    <source>
        <dbReference type="ARBA" id="ARBA00030592"/>
    </source>
</evidence>
<comment type="catalytic activity">
    <reaction evidence="22">
        <text>7,8-dihydropteroate + L-glutamate + ATP = 7,8-dihydrofolate + ADP + phosphate + H(+)</text>
        <dbReference type="Rhea" id="RHEA:23584"/>
        <dbReference type="ChEBI" id="CHEBI:15378"/>
        <dbReference type="ChEBI" id="CHEBI:17839"/>
        <dbReference type="ChEBI" id="CHEBI:29985"/>
        <dbReference type="ChEBI" id="CHEBI:30616"/>
        <dbReference type="ChEBI" id="CHEBI:43474"/>
        <dbReference type="ChEBI" id="CHEBI:57451"/>
        <dbReference type="ChEBI" id="CHEBI:456216"/>
        <dbReference type="EC" id="6.3.2.12"/>
    </reaction>
</comment>
<dbReference type="GO" id="GO:0008841">
    <property type="term" value="F:dihydrofolate synthase activity"/>
    <property type="evidence" value="ECO:0007669"/>
    <property type="project" value="UniProtKB-EC"/>
</dbReference>
<organism evidence="27 29">
    <name type="scientific">Pseudomonas aeruginosa</name>
    <dbReference type="NCBI Taxonomy" id="287"/>
    <lineage>
        <taxon>Bacteria</taxon>
        <taxon>Pseudomonadati</taxon>
        <taxon>Pseudomonadota</taxon>
        <taxon>Gammaproteobacteria</taxon>
        <taxon>Pseudomonadales</taxon>
        <taxon>Pseudomonadaceae</taxon>
        <taxon>Pseudomonas</taxon>
    </lineage>
</organism>
<dbReference type="PANTHER" id="PTHR11136">
    <property type="entry name" value="FOLYLPOLYGLUTAMATE SYNTHASE-RELATED"/>
    <property type="match status" value="1"/>
</dbReference>
<dbReference type="InterPro" id="IPR004101">
    <property type="entry name" value="Mur_ligase_C"/>
</dbReference>
<comment type="catalytic activity">
    <reaction evidence="19">
        <text>(6S)-5,6,7,8-tetrahydrofolyl-(gamma-L-Glu)(n) + L-glutamate + ATP = (6S)-5,6,7,8-tetrahydrofolyl-(gamma-L-Glu)(n+1) + ADP + phosphate + H(+)</text>
        <dbReference type="Rhea" id="RHEA:10580"/>
        <dbReference type="Rhea" id="RHEA-COMP:14738"/>
        <dbReference type="Rhea" id="RHEA-COMP:14740"/>
        <dbReference type="ChEBI" id="CHEBI:15378"/>
        <dbReference type="ChEBI" id="CHEBI:29985"/>
        <dbReference type="ChEBI" id="CHEBI:30616"/>
        <dbReference type="ChEBI" id="CHEBI:43474"/>
        <dbReference type="ChEBI" id="CHEBI:141005"/>
        <dbReference type="ChEBI" id="CHEBI:456216"/>
        <dbReference type="EC" id="6.3.2.17"/>
    </reaction>
</comment>
<comment type="subunit">
    <text evidence="6">Monomer.</text>
</comment>
<feature type="domain" description="Mur ligase C-terminal" evidence="24">
    <location>
        <begin position="289"/>
        <end position="411"/>
    </location>
</feature>
<name>A0A0F6UB65_PSEAI</name>
<dbReference type="PIRSF" id="PIRSF001563">
    <property type="entry name" value="Folylpolyglu_synth"/>
    <property type="match status" value="1"/>
</dbReference>
<evidence type="ECO:0000256" key="8">
    <source>
        <dbReference type="ARBA" id="ARBA00013025"/>
    </source>
</evidence>
<dbReference type="Proteomes" id="UP000045039">
    <property type="component" value="Unassembled WGS sequence"/>
</dbReference>
<comment type="pathway">
    <text evidence="4">Cofactor biosynthesis; tetrahydrofolylpolyglutamate biosynthesis.</text>
</comment>
<dbReference type="Gene3D" id="3.90.190.20">
    <property type="entry name" value="Mur ligase, C-terminal domain"/>
    <property type="match status" value="1"/>
</dbReference>
<evidence type="ECO:0000256" key="9">
    <source>
        <dbReference type="ARBA" id="ARBA00019357"/>
    </source>
</evidence>
<dbReference type="UniPathway" id="UPA00077">
    <property type="reaction ID" value="UER00157"/>
</dbReference>
<dbReference type="InterPro" id="IPR036565">
    <property type="entry name" value="Mur-like_cat_sf"/>
</dbReference>
<comment type="cofactor">
    <cofactor evidence="1">
        <name>Mg(2+)</name>
        <dbReference type="ChEBI" id="CHEBI:18420"/>
    </cofactor>
</comment>
<dbReference type="EMBL" id="CVVU01000012">
    <property type="protein sequence ID" value="CRN95190.1"/>
    <property type="molecule type" value="Genomic_DNA"/>
</dbReference>
<evidence type="ECO:0000256" key="3">
    <source>
        <dbReference type="ARBA" id="ARBA00004799"/>
    </source>
</evidence>
<comment type="pathway">
    <text evidence="3">Cofactor biosynthesis; tetrahydrofolate biosynthesis; 7,8-dihydrofolate from 2-amino-4-hydroxy-6-hydroxymethyl-7,8-dihydropteridine diphosphate and 4-aminobenzoate: step 2/2.</text>
</comment>
<dbReference type="GO" id="GO:0046656">
    <property type="term" value="P:folic acid biosynthetic process"/>
    <property type="evidence" value="ECO:0007669"/>
    <property type="project" value="UniProtKB-KW"/>
</dbReference>
<dbReference type="NCBIfam" id="TIGR01499">
    <property type="entry name" value="folC"/>
    <property type="match status" value="1"/>
</dbReference>
<dbReference type="AlphaFoldDB" id="A0A0F6UB65"/>
<evidence type="ECO:0000256" key="14">
    <source>
        <dbReference type="ARBA" id="ARBA00022842"/>
    </source>
</evidence>
<evidence type="ECO:0000256" key="13">
    <source>
        <dbReference type="ARBA" id="ARBA00022840"/>
    </source>
</evidence>
<evidence type="ECO:0000259" key="24">
    <source>
        <dbReference type="Pfam" id="PF02875"/>
    </source>
</evidence>
<evidence type="ECO:0000313" key="26">
    <source>
        <dbReference type="EMBL" id="CRN95190.1"/>
    </source>
</evidence>
<comment type="function">
    <text evidence="2">Functions in two distinct reactions of the de novo folate biosynthetic pathway. Catalyzes the addition of a glutamate residue to dihydropteroate (7,8-dihydropteroate or H2Pte) to form dihydrofolate (7,8-dihydrofolate monoglutamate or H2Pte-Glu). Also catalyzes successive additions of L-glutamate to tetrahydrofolate or 10-formyltetrahydrofolate or 5,10-methylenetetrahydrofolate, leading to folylpolyglutamate derivatives.</text>
</comment>
<keyword evidence="14" id="KW-0460">Magnesium</keyword>
<evidence type="ECO:0000256" key="18">
    <source>
        <dbReference type="ARBA" id="ARBA00032510"/>
    </source>
</evidence>
<protein>
    <recommendedName>
        <fullName evidence="9">Dihydrofolate synthase/folylpolyglutamate synthase</fullName>
        <ecNumber evidence="7">6.3.2.12</ecNumber>
        <ecNumber evidence="8">6.3.2.17</ecNumber>
    </recommendedName>
    <alternativeName>
        <fullName evidence="18">Folylpoly-gamma-glutamate synthetase-dihydrofolate synthetase</fullName>
    </alternativeName>
    <alternativeName>
        <fullName evidence="16">Folylpolyglutamate synthetase</fullName>
    </alternativeName>
    <alternativeName>
        <fullName evidence="17">Tetrahydrofolylpolyglutamate synthase</fullName>
    </alternativeName>
</protein>
<comment type="caution">
    <text evidence="27">The sequence shown here is derived from an EMBL/GenBank/DDBJ whole genome shotgun (WGS) entry which is preliminary data.</text>
</comment>
<gene>
    <name evidence="27" type="primary">folC</name>
    <name evidence="27" type="ORF">GUL26_14960</name>
    <name evidence="26" type="ORF">PAERUG_P19_London_7_VIM_2_05_10_00359</name>
</gene>
<dbReference type="FunFam" id="3.40.1190.10:FF:000004">
    <property type="entry name" value="Dihydrofolate synthase/folylpolyglutamate synthase"/>
    <property type="match status" value="1"/>
</dbReference>
<dbReference type="PANTHER" id="PTHR11136:SF0">
    <property type="entry name" value="DIHYDROFOLATE SYNTHETASE-RELATED"/>
    <property type="match status" value="1"/>
</dbReference>
<dbReference type="NCBIfam" id="NF008101">
    <property type="entry name" value="PRK10846.1"/>
    <property type="match status" value="1"/>
</dbReference>
<dbReference type="SUPFAM" id="SSF53244">
    <property type="entry name" value="MurD-like peptide ligases, peptide-binding domain"/>
    <property type="match status" value="1"/>
</dbReference>
<evidence type="ECO:0000313" key="27">
    <source>
        <dbReference type="EMBL" id="MZZ13552.1"/>
    </source>
</evidence>
<accession>A0A0F6UB65</accession>
<dbReference type="InterPro" id="IPR001645">
    <property type="entry name" value="Folylpolyglutamate_synth"/>
</dbReference>
<dbReference type="EC" id="6.3.2.17" evidence="8"/>
<proteinExistence type="inferred from homology"/>
<keyword evidence="10 23" id="KW-0436">Ligase</keyword>
<evidence type="ECO:0000256" key="15">
    <source>
        <dbReference type="ARBA" id="ARBA00022909"/>
    </source>
</evidence>
<dbReference type="GO" id="GO:0004326">
    <property type="term" value="F:tetrahydrofolylpolyglutamate synthase activity"/>
    <property type="evidence" value="ECO:0007669"/>
    <property type="project" value="UniProtKB-EC"/>
</dbReference>
<evidence type="ECO:0000313" key="29">
    <source>
        <dbReference type="Proteomes" id="UP000644192"/>
    </source>
</evidence>
<feature type="domain" description="Mur ligase central" evidence="25">
    <location>
        <begin position="47"/>
        <end position="186"/>
    </location>
</feature>
<evidence type="ECO:0000256" key="10">
    <source>
        <dbReference type="ARBA" id="ARBA00022598"/>
    </source>
</evidence>
<comment type="catalytic activity">
    <reaction evidence="20">
        <text>10-formyltetrahydrofolyl-(gamma-L-Glu)(n) + L-glutamate + ATP = 10-formyltetrahydrofolyl-(gamma-L-Glu)(n+1) + ADP + phosphate + H(+)</text>
        <dbReference type="Rhea" id="RHEA:51904"/>
        <dbReference type="Rhea" id="RHEA-COMP:13088"/>
        <dbReference type="Rhea" id="RHEA-COMP:14300"/>
        <dbReference type="ChEBI" id="CHEBI:15378"/>
        <dbReference type="ChEBI" id="CHEBI:29985"/>
        <dbReference type="ChEBI" id="CHEBI:30616"/>
        <dbReference type="ChEBI" id="CHEBI:43474"/>
        <dbReference type="ChEBI" id="CHEBI:134413"/>
        <dbReference type="ChEBI" id="CHEBI:456216"/>
        <dbReference type="EC" id="6.3.2.17"/>
    </reaction>
</comment>
<evidence type="ECO:0000256" key="21">
    <source>
        <dbReference type="ARBA" id="ARBA00049035"/>
    </source>
</evidence>
<dbReference type="RefSeq" id="WP_003104198.1">
    <property type="nucleotide sequence ID" value="NZ_AP014839.1"/>
</dbReference>
<evidence type="ECO:0000313" key="28">
    <source>
        <dbReference type="Proteomes" id="UP000045039"/>
    </source>
</evidence>
<evidence type="ECO:0000256" key="4">
    <source>
        <dbReference type="ARBA" id="ARBA00005150"/>
    </source>
</evidence>
<evidence type="ECO:0000256" key="12">
    <source>
        <dbReference type="ARBA" id="ARBA00022741"/>
    </source>
</evidence>
<keyword evidence="15" id="KW-0289">Folate biosynthesis</keyword>
<dbReference type="EMBL" id="WXZT01000011">
    <property type="protein sequence ID" value="MZZ13552.1"/>
    <property type="molecule type" value="Genomic_DNA"/>
</dbReference>
<evidence type="ECO:0000256" key="22">
    <source>
        <dbReference type="ARBA" id="ARBA00049161"/>
    </source>
</evidence>
<dbReference type="GO" id="GO:0046654">
    <property type="term" value="P:tetrahydrofolate biosynthetic process"/>
    <property type="evidence" value="ECO:0007669"/>
    <property type="project" value="UniProtKB-UniPathway"/>
</dbReference>
<dbReference type="Gene3D" id="3.40.1190.10">
    <property type="entry name" value="Mur-like, catalytic domain"/>
    <property type="match status" value="1"/>
</dbReference>
<evidence type="ECO:0000256" key="2">
    <source>
        <dbReference type="ARBA" id="ARBA00002714"/>
    </source>
</evidence>
<dbReference type="GO" id="GO:0005737">
    <property type="term" value="C:cytoplasm"/>
    <property type="evidence" value="ECO:0007669"/>
    <property type="project" value="TreeGrafter"/>
</dbReference>
<comment type="similarity">
    <text evidence="5 23">Belongs to the folylpolyglutamate synthase family.</text>
</comment>
<evidence type="ECO:0000256" key="5">
    <source>
        <dbReference type="ARBA" id="ARBA00008276"/>
    </source>
</evidence>
<keyword evidence="11" id="KW-0479">Metal-binding</keyword>
<evidence type="ECO:0000256" key="16">
    <source>
        <dbReference type="ARBA" id="ARBA00030048"/>
    </source>
</evidence>
<evidence type="ECO:0000256" key="23">
    <source>
        <dbReference type="PIRNR" id="PIRNR001563"/>
    </source>
</evidence>
<sequence length="429" mass="46491">MTQRSLADWLSYLEQLHPTAIDMGLERSREVARRLGLGRPAKRVVTVTGTNGKGSTCALLAELLREQGLSVGVYSSPHLLRYNERVRIDGVEAGDAQLCDAFSAVEAARGEISLTYFEMGTLAAFWLFERAGLDFAVLEVGLGGRLDAVNLIDADLALITSIGLDHADWLGDTRESVAFEKAGILRAGKPALCGDLDPPQPLLEQVAALGAPLYLRGRDYDLALADHGWHWRGLAADGQALALHDLPLLGLPMENAALALQAYALLELPWQAERLAEALRRTRVTGRLDRRDLSWNGQPRQLLLDVGHNPQAAQYLAQRLRAAAPRGRYLAVFGLLADKDLDGVLEPLTGLVQDWAVAPLPTPRSRPAAELEAALILRQVPASSHADIAAALDAQCAKATADDVILLFGSFYSVAEGLEWLARRTDKGE</sequence>
<dbReference type="InterPro" id="IPR036615">
    <property type="entry name" value="Mur_ligase_C_dom_sf"/>
</dbReference>
<comment type="catalytic activity">
    <reaction evidence="21">
        <text>(6R)-5,10-methylenetetrahydrofolyl-(gamma-L-Glu)(n) + L-glutamate + ATP = (6R)-5,10-methylenetetrahydrofolyl-(gamma-L-Glu)(n+1) + ADP + phosphate + H(+)</text>
        <dbReference type="Rhea" id="RHEA:51912"/>
        <dbReference type="Rhea" id="RHEA-COMP:13257"/>
        <dbReference type="Rhea" id="RHEA-COMP:13258"/>
        <dbReference type="ChEBI" id="CHEBI:15378"/>
        <dbReference type="ChEBI" id="CHEBI:29985"/>
        <dbReference type="ChEBI" id="CHEBI:30616"/>
        <dbReference type="ChEBI" id="CHEBI:43474"/>
        <dbReference type="ChEBI" id="CHEBI:136572"/>
        <dbReference type="ChEBI" id="CHEBI:456216"/>
        <dbReference type="EC" id="6.3.2.17"/>
    </reaction>
</comment>
<dbReference type="Proteomes" id="UP000644192">
    <property type="component" value="Unassembled WGS sequence"/>
</dbReference>
<dbReference type="Pfam" id="PF02875">
    <property type="entry name" value="Mur_ligase_C"/>
    <property type="match status" value="1"/>
</dbReference>
<evidence type="ECO:0000256" key="7">
    <source>
        <dbReference type="ARBA" id="ARBA00013023"/>
    </source>
</evidence>
<dbReference type="GO" id="GO:0046872">
    <property type="term" value="F:metal ion binding"/>
    <property type="evidence" value="ECO:0007669"/>
    <property type="project" value="UniProtKB-KW"/>
</dbReference>
<dbReference type="InterPro" id="IPR013221">
    <property type="entry name" value="Mur_ligase_cen"/>
</dbReference>
<dbReference type="EC" id="6.3.2.12" evidence="7"/>
<evidence type="ECO:0000256" key="20">
    <source>
        <dbReference type="ARBA" id="ARBA00047808"/>
    </source>
</evidence>
<evidence type="ECO:0000256" key="11">
    <source>
        <dbReference type="ARBA" id="ARBA00022723"/>
    </source>
</evidence>
<keyword evidence="12 23" id="KW-0547">Nucleotide-binding</keyword>
<keyword evidence="13 23" id="KW-0067">ATP-binding</keyword>
<dbReference type="GO" id="GO:0005524">
    <property type="term" value="F:ATP binding"/>
    <property type="evidence" value="ECO:0007669"/>
    <property type="project" value="UniProtKB-KW"/>
</dbReference>
<reference evidence="26" key="1">
    <citation type="submission" date="2015-06" db="EMBL/GenBank/DDBJ databases">
        <authorList>
            <person name="Radhakrishnan R."/>
            <person name="Underwood A."/>
            <person name="Al-Shahib A."/>
        </authorList>
    </citation>
    <scope>NUCLEOTIDE SEQUENCE</scope>
    <source>
        <strain evidence="26">P19_London_7_VIM_2_05_10</strain>
    </source>
</reference>
<dbReference type="SUPFAM" id="SSF53623">
    <property type="entry name" value="MurD-like peptide ligases, catalytic domain"/>
    <property type="match status" value="1"/>
</dbReference>
<reference evidence="27" key="3">
    <citation type="submission" date="2020-01" db="EMBL/GenBank/DDBJ databases">
        <title>Bacteria Cultured from War Wounds Associated with the Conflict in Eastern Ukraine.</title>
        <authorList>
            <person name="Snesrud E."/>
            <person name="Galac M.R."/>
            <person name="Mc Gann P."/>
            <person name="Valentine K."/>
            <person name="Viacheslav K."/>
        </authorList>
    </citation>
    <scope>NUCLEOTIDE SEQUENCE</scope>
    <source>
        <strain evidence="27">VNMU148</strain>
    </source>
</reference>
<dbReference type="Pfam" id="PF08245">
    <property type="entry name" value="Mur_ligase_M"/>
    <property type="match status" value="1"/>
</dbReference>
<evidence type="ECO:0000256" key="6">
    <source>
        <dbReference type="ARBA" id="ARBA00011245"/>
    </source>
</evidence>